<evidence type="ECO:0008006" key="9">
    <source>
        <dbReference type="Google" id="ProtNLM"/>
    </source>
</evidence>
<dbReference type="Gene3D" id="1.10.1740.10">
    <property type="match status" value="1"/>
</dbReference>
<keyword evidence="8" id="KW-1185">Reference proteome</keyword>
<dbReference type="OrthoDB" id="655853at2"/>
<dbReference type="Pfam" id="PF04542">
    <property type="entry name" value="Sigma70_r2"/>
    <property type="match status" value="1"/>
</dbReference>
<dbReference type="PANTHER" id="PTHR43133">
    <property type="entry name" value="RNA POLYMERASE ECF-TYPE SIGMA FACTO"/>
    <property type="match status" value="1"/>
</dbReference>
<dbReference type="Pfam" id="PF08281">
    <property type="entry name" value="Sigma70_r4_2"/>
    <property type="match status" value="1"/>
</dbReference>
<reference evidence="7 8" key="1">
    <citation type="submission" date="2019-07" db="EMBL/GenBank/DDBJ databases">
        <title>Whole genome shotgun sequence of Chitinophaga cymbidii NBRC 109752.</title>
        <authorList>
            <person name="Hosoyama A."/>
            <person name="Uohara A."/>
            <person name="Ohji S."/>
            <person name="Ichikawa N."/>
        </authorList>
    </citation>
    <scope>NUCLEOTIDE SEQUENCE [LARGE SCALE GENOMIC DNA]</scope>
    <source>
        <strain evidence="7 8">NBRC 109752</strain>
    </source>
</reference>
<dbReference type="Gene3D" id="1.10.10.10">
    <property type="entry name" value="Winged helix-like DNA-binding domain superfamily/Winged helix DNA-binding domain"/>
    <property type="match status" value="1"/>
</dbReference>
<dbReference type="InterPro" id="IPR007627">
    <property type="entry name" value="RNA_pol_sigma70_r2"/>
</dbReference>
<keyword evidence="3" id="KW-0731">Sigma factor</keyword>
<dbReference type="InterPro" id="IPR039425">
    <property type="entry name" value="RNA_pol_sigma-70-like"/>
</dbReference>
<evidence type="ECO:0000313" key="8">
    <source>
        <dbReference type="Proteomes" id="UP000321436"/>
    </source>
</evidence>
<dbReference type="SUPFAM" id="SSF88946">
    <property type="entry name" value="Sigma2 domain of RNA polymerase sigma factors"/>
    <property type="match status" value="1"/>
</dbReference>
<protein>
    <recommendedName>
        <fullName evidence="9">DNA-directed RNA polymerase sigma-70 factor</fullName>
    </recommendedName>
</protein>
<evidence type="ECO:0000256" key="3">
    <source>
        <dbReference type="ARBA" id="ARBA00023082"/>
    </source>
</evidence>
<feature type="domain" description="RNA polymerase sigma-70 region 2" evidence="5">
    <location>
        <begin position="20"/>
        <end position="83"/>
    </location>
</feature>
<dbReference type="PANTHER" id="PTHR43133:SF46">
    <property type="entry name" value="RNA POLYMERASE SIGMA-70 FACTOR ECF SUBFAMILY"/>
    <property type="match status" value="1"/>
</dbReference>
<dbReference type="NCBIfam" id="TIGR02937">
    <property type="entry name" value="sigma70-ECF"/>
    <property type="match status" value="1"/>
</dbReference>
<dbReference type="SUPFAM" id="SSF88659">
    <property type="entry name" value="Sigma3 and sigma4 domains of RNA polymerase sigma factors"/>
    <property type="match status" value="1"/>
</dbReference>
<dbReference type="InterPro" id="IPR013249">
    <property type="entry name" value="RNA_pol_sigma70_r4_t2"/>
</dbReference>
<keyword evidence="2" id="KW-0805">Transcription regulation</keyword>
<comment type="similarity">
    <text evidence="1">Belongs to the sigma-70 factor family. ECF subfamily.</text>
</comment>
<evidence type="ECO:0000259" key="6">
    <source>
        <dbReference type="Pfam" id="PF08281"/>
    </source>
</evidence>
<accession>A0A512RE88</accession>
<dbReference type="InterPro" id="IPR013325">
    <property type="entry name" value="RNA_pol_sigma_r2"/>
</dbReference>
<dbReference type="InterPro" id="IPR014284">
    <property type="entry name" value="RNA_pol_sigma-70_dom"/>
</dbReference>
<evidence type="ECO:0000256" key="4">
    <source>
        <dbReference type="ARBA" id="ARBA00023163"/>
    </source>
</evidence>
<dbReference type="InterPro" id="IPR036388">
    <property type="entry name" value="WH-like_DNA-bd_sf"/>
</dbReference>
<dbReference type="InterPro" id="IPR013324">
    <property type="entry name" value="RNA_pol_sigma_r3/r4-like"/>
</dbReference>
<comment type="caution">
    <text evidence="7">The sequence shown here is derived from an EMBL/GenBank/DDBJ whole genome shotgun (WGS) entry which is preliminary data.</text>
</comment>
<sequence length="176" mass="20695">MMQIRNISQERFRVIVEDTFDRLYASLSLLCRDRQQCEDIMQEAYIRLWKNMEQVKDDHAVLALLKCYARNIFLDEVRKAARRQTSLSLDAAEPVADVPENYIENRELHTAIQTAINKLPRQQQIIFRLHKEHAMSYKQISAEMNIGTGTIEVQMNRALKSLKNNLAHLQPRREEV</sequence>
<gene>
    <name evidence="7" type="ORF">CCY01nite_02810</name>
</gene>
<dbReference type="GO" id="GO:0006352">
    <property type="term" value="P:DNA-templated transcription initiation"/>
    <property type="evidence" value="ECO:0007669"/>
    <property type="project" value="InterPro"/>
</dbReference>
<dbReference type="RefSeq" id="WP_146857520.1">
    <property type="nucleotide sequence ID" value="NZ_BKAU01000001.1"/>
</dbReference>
<evidence type="ECO:0000313" key="7">
    <source>
        <dbReference type="EMBL" id="GEP94021.1"/>
    </source>
</evidence>
<proteinExistence type="inferred from homology"/>
<dbReference type="GO" id="GO:0003677">
    <property type="term" value="F:DNA binding"/>
    <property type="evidence" value="ECO:0007669"/>
    <property type="project" value="InterPro"/>
</dbReference>
<dbReference type="GO" id="GO:0016987">
    <property type="term" value="F:sigma factor activity"/>
    <property type="evidence" value="ECO:0007669"/>
    <property type="project" value="UniProtKB-KW"/>
</dbReference>
<feature type="domain" description="RNA polymerase sigma factor 70 region 4 type 2" evidence="6">
    <location>
        <begin position="111"/>
        <end position="162"/>
    </location>
</feature>
<dbReference type="AlphaFoldDB" id="A0A512RE88"/>
<keyword evidence="4" id="KW-0804">Transcription</keyword>
<evidence type="ECO:0000259" key="5">
    <source>
        <dbReference type="Pfam" id="PF04542"/>
    </source>
</evidence>
<dbReference type="EMBL" id="BKAU01000001">
    <property type="protein sequence ID" value="GEP94021.1"/>
    <property type="molecule type" value="Genomic_DNA"/>
</dbReference>
<evidence type="ECO:0000256" key="1">
    <source>
        <dbReference type="ARBA" id="ARBA00010641"/>
    </source>
</evidence>
<evidence type="ECO:0000256" key="2">
    <source>
        <dbReference type="ARBA" id="ARBA00023015"/>
    </source>
</evidence>
<dbReference type="Proteomes" id="UP000321436">
    <property type="component" value="Unassembled WGS sequence"/>
</dbReference>
<organism evidence="7 8">
    <name type="scientific">Chitinophaga cymbidii</name>
    <dbReference type="NCBI Taxonomy" id="1096750"/>
    <lineage>
        <taxon>Bacteria</taxon>
        <taxon>Pseudomonadati</taxon>
        <taxon>Bacteroidota</taxon>
        <taxon>Chitinophagia</taxon>
        <taxon>Chitinophagales</taxon>
        <taxon>Chitinophagaceae</taxon>
        <taxon>Chitinophaga</taxon>
    </lineage>
</organism>
<name>A0A512RE88_9BACT</name>